<dbReference type="PANTHER" id="PTHR23321:SF26">
    <property type="entry name" value="SMALL RIBOSOMAL SUBUNIT PROTEIN US15M"/>
    <property type="match status" value="1"/>
</dbReference>
<dbReference type="NCBIfam" id="TIGR00952">
    <property type="entry name" value="S15_bact"/>
    <property type="match status" value="1"/>
</dbReference>
<keyword evidence="3" id="KW-0699">rRNA-binding</keyword>
<reference evidence="6 7" key="1">
    <citation type="journal article" date="2022" name="Nat. Microbiol.">
        <title>The microbiome of a bacterivorous marine choanoflagellate contains a resource-demanding obligate bacterial associate.</title>
        <authorList>
            <person name="Needham D.M."/>
            <person name="Poirier C."/>
            <person name="Bachy C."/>
            <person name="George E.E."/>
            <person name="Wilken S."/>
            <person name="Yung C.C.M."/>
            <person name="Limardo A.J."/>
            <person name="Morando M."/>
            <person name="Sudek L."/>
            <person name="Malmstrom R.R."/>
            <person name="Keeling P.J."/>
            <person name="Santoro A.E."/>
            <person name="Worden A.Z."/>
        </authorList>
    </citation>
    <scope>NUCLEOTIDE SEQUENCE [LARGE SCALE GENOMIC DNA]</scope>
    <source>
        <strain evidence="6 7">Comchoano-1</strain>
    </source>
</reference>
<dbReference type="PANTHER" id="PTHR23321">
    <property type="entry name" value="RIBOSOMAL PROTEIN S15, BACTERIAL AND ORGANELLAR"/>
    <property type="match status" value="1"/>
</dbReference>
<keyword evidence="2 3" id="KW-0687">Ribonucleoprotein</keyword>
<evidence type="ECO:0000313" key="7">
    <source>
        <dbReference type="Proteomes" id="UP001055955"/>
    </source>
</evidence>
<evidence type="ECO:0000256" key="3">
    <source>
        <dbReference type="HAMAP-Rule" id="MF_01343"/>
    </source>
</evidence>
<dbReference type="InterPro" id="IPR005290">
    <property type="entry name" value="Ribosomal_uS15_bac-type"/>
</dbReference>
<evidence type="ECO:0000256" key="4">
    <source>
        <dbReference type="RuleBase" id="RU003919"/>
    </source>
</evidence>
<keyword evidence="7" id="KW-1185">Reference proteome</keyword>
<feature type="compositionally biased region" description="Polar residues" evidence="5">
    <location>
        <begin position="1"/>
        <end position="12"/>
    </location>
</feature>
<dbReference type="SUPFAM" id="SSF47060">
    <property type="entry name" value="S15/NS1 RNA-binding domain"/>
    <property type="match status" value="1"/>
</dbReference>
<sequence length="91" mass="10517">MATNNETSNAKQYAQHEKDCGSSSVQIVRLTEKIQHLTSHCQINKKDNSAIRGLVAMVQNRRKLLNYLYKTEPQLYSKVVKEFNIRHRIAS</sequence>
<gene>
    <name evidence="3 6" type="primary">rpsO</name>
    <name evidence="6" type="ORF">MMH89_01475</name>
</gene>
<dbReference type="CDD" id="cd00677">
    <property type="entry name" value="S15_NS1_EPRS_RNA-bind"/>
    <property type="match status" value="1"/>
</dbReference>
<dbReference type="EMBL" id="CP092900">
    <property type="protein sequence ID" value="UTC24822.1"/>
    <property type="molecule type" value="Genomic_DNA"/>
</dbReference>
<dbReference type="Proteomes" id="UP001055955">
    <property type="component" value="Chromosome"/>
</dbReference>
<dbReference type="InterPro" id="IPR000589">
    <property type="entry name" value="Ribosomal_uS15"/>
</dbReference>
<dbReference type="Pfam" id="PF00312">
    <property type="entry name" value="Ribosomal_S15"/>
    <property type="match status" value="1"/>
</dbReference>
<feature type="region of interest" description="Disordered" evidence="5">
    <location>
        <begin position="1"/>
        <end position="22"/>
    </location>
</feature>
<keyword evidence="3" id="KW-0694">RNA-binding</keyword>
<evidence type="ECO:0000256" key="5">
    <source>
        <dbReference type="SAM" id="MobiDB-lite"/>
    </source>
</evidence>
<comment type="subunit">
    <text evidence="3">Part of the 30S ribosomal subunit. Forms a bridge to the 50S subunit in the 70S ribosome, contacting the 23S rRNA.</text>
</comment>
<dbReference type="Gene3D" id="6.10.250.3130">
    <property type="match status" value="1"/>
</dbReference>
<evidence type="ECO:0000256" key="1">
    <source>
        <dbReference type="ARBA" id="ARBA00022980"/>
    </source>
</evidence>
<evidence type="ECO:0000256" key="2">
    <source>
        <dbReference type="ARBA" id="ARBA00023274"/>
    </source>
</evidence>
<dbReference type="InterPro" id="IPR009068">
    <property type="entry name" value="uS15_NS1_RNA-bd_sf"/>
</dbReference>
<organism evidence="6 7">
    <name type="scientific">Candidatus Comchoanobacter bicostacola</name>
    <dbReference type="NCBI Taxonomy" id="2919598"/>
    <lineage>
        <taxon>Bacteria</taxon>
        <taxon>Pseudomonadati</taxon>
        <taxon>Pseudomonadota</taxon>
        <taxon>Gammaproteobacteria</taxon>
        <taxon>Candidatus Comchoanobacterales</taxon>
        <taxon>Candidatus Comchoanobacteraceae</taxon>
        <taxon>Candidatus Comchoanobacter</taxon>
    </lineage>
</organism>
<accession>A0ABY5DMD4</accession>
<dbReference type="SMART" id="SM01387">
    <property type="entry name" value="Ribosomal_S15"/>
    <property type="match status" value="1"/>
</dbReference>
<protein>
    <recommendedName>
        <fullName evidence="3">Small ribosomal subunit protein uS15</fullName>
    </recommendedName>
</protein>
<comment type="similarity">
    <text evidence="3 4">Belongs to the universal ribosomal protein uS15 family.</text>
</comment>
<dbReference type="HAMAP" id="MF_01343_B">
    <property type="entry name" value="Ribosomal_uS15_B"/>
    <property type="match status" value="1"/>
</dbReference>
<dbReference type="GO" id="GO:0005840">
    <property type="term" value="C:ribosome"/>
    <property type="evidence" value="ECO:0007669"/>
    <property type="project" value="UniProtKB-KW"/>
</dbReference>
<comment type="function">
    <text evidence="3">Forms an intersubunit bridge (bridge B4) with the 23S rRNA of the 50S subunit in the ribosome.</text>
</comment>
<comment type="function">
    <text evidence="3">One of the primary rRNA binding proteins, it binds directly to 16S rRNA where it helps nucleate assembly of the platform of the 30S subunit by binding and bridging several RNA helices of the 16S rRNA.</text>
</comment>
<dbReference type="Gene3D" id="1.10.287.10">
    <property type="entry name" value="S15/NS1, RNA-binding"/>
    <property type="match status" value="1"/>
</dbReference>
<evidence type="ECO:0000313" key="6">
    <source>
        <dbReference type="EMBL" id="UTC24822.1"/>
    </source>
</evidence>
<keyword evidence="1 3" id="KW-0689">Ribosomal protein</keyword>
<name>A0ABY5DMD4_9GAMM</name>
<proteinExistence type="inferred from homology"/>
<dbReference type="RefSeq" id="WP_258568611.1">
    <property type="nucleotide sequence ID" value="NZ_CP092900.1"/>
</dbReference>